<dbReference type="GO" id="GO:0098719">
    <property type="term" value="P:sodium ion import across plasma membrane"/>
    <property type="evidence" value="ECO:0007669"/>
    <property type="project" value="TreeGrafter"/>
</dbReference>
<dbReference type="EnsemblMetazoa" id="CapteT224019">
    <property type="protein sequence ID" value="CapteP224019"/>
    <property type="gene ID" value="CapteG224019"/>
</dbReference>
<comment type="similarity">
    <text evidence="9">Belongs to the monovalent cation:proton antiporter 1 (CPA1) transporter (TC 2.A.36) family.</text>
</comment>
<keyword evidence="8 9" id="KW-0739">Sodium transport</keyword>
<keyword evidence="4 11" id="KW-1133">Transmembrane helix</keyword>
<keyword evidence="6 9" id="KW-0406">Ion transport</keyword>
<evidence type="ECO:0000256" key="3">
    <source>
        <dbReference type="ARBA" id="ARBA00022692"/>
    </source>
</evidence>
<evidence type="ECO:0000313" key="13">
    <source>
        <dbReference type="EMBL" id="ELU07584.1"/>
    </source>
</evidence>
<evidence type="ECO:0000256" key="10">
    <source>
        <dbReference type="SAM" id="MobiDB-lite"/>
    </source>
</evidence>
<dbReference type="Pfam" id="PF00999">
    <property type="entry name" value="Na_H_Exchanger"/>
    <property type="match status" value="1"/>
</dbReference>
<reference evidence="14" key="3">
    <citation type="submission" date="2015-06" db="UniProtKB">
        <authorList>
            <consortium name="EnsemblMetazoa"/>
        </authorList>
    </citation>
    <scope>IDENTIFICATION</scope>
</reference>
<dbReference type="AlphaFoldDB" id="R7UM52"/>
<dbReference type="PANTHER" id="PTHR10110:SF126">
    <property type="entry name" value="NA(+)_H(+) EXCHANGER PROTEIN 7"/>
    <property type="match status" value="1"/>
</dbReference>
<organism evidence="13">
    <name type="scientific">Capitella teleta</name>
    <name type="common">Polychaete worm</name>
    <dbReference type="NCBI Taxonomy" id="283909"/>
    <lineage>
        <taxon>Eukaryota</taxon>
        <taxon>Metazoa</taxon>
        <taxon>Spiralia</taxon>
        <taxon>Lophotrochozoa</taxon>
        <taxon>Annelida</taxon>
        <taxon>Polychaeta</taxon>
        <taxon>Sedentaria</taxon>
        <taxon>Scolecida</taxon>
        <taxon>Capitellidae</taxon>
        <taxon>Capitella</taxon>
    </lineage>
</organism>
<feature type="domain" description="Cation/H+ exchanger transmembrane" evidence="12">
    <location>
        <begin position="24"/>
        <end position="359"/>
    </location>
</feature>
<accession>R7UM52</accession>
<comment type="subcellular location">
    <subcellularLocation>
        <location evidence="1">Membrane</location>
        <topology evidence="1">Multi-pass membrane protein</topology>
    </subcellularLocation>
</comment>
<evidence type="ECO:0000256" key="7">
    <source>
        <dbReference type="ARBA" id="ARBA00023136"/>
    </source>
</evidence>
<feature type="transmembrane region" description="Helical" evidence="11">
    <location>
        <begin position="73"/>
        <end position="97"/>
    </location>
</feature>
<feature type="region of interest" description="Disordered" evidence="10">
    <location>
        <begin position="542"/>
        <end position="625"/>
    </location>
</feature>
<dbReference type="InterPro" id="IPR006153">
    <property type="entry name" value="Cation/H_exchanger_TM"/>
</dbReference>
<evidence type="ECO:0000256" key="1">
    <source>
        <dbReference type="ARBA" id="ARBA00004141"/>
    </source>
</evidence>
<keyword evidence="3 9" id="KW-0812">Transmembrane</keyword>
<dbReference type="NCBIfam" id="TIGR00840">
    <property type="entry name" value="b_cpa1"/>
    <property type="match status" value="1"/>
</dbReference>
<dbReference type="HOGENOM" id="CLU_437586_0_0_1"/>
<evidence type="ECO:0000256" key="9">
    <source>
        <dbReference type="RuleBase" id="RU003722"/>
    </source>
</evidence>
<keyword evidence="9" id="KW-0050">Antiport</keyword>
<dbReference type="EMBL" id="KB299759">
    <property type="protein sequence ID" value="ELU07584.1"/>
    <property type="molecule type" value="Genomic_DNA"/>
</dbReference>
<dbReference type="STRING" id="283909.R7UM52"/>
<dbReference type="Gene3D" id="6.10.140.1330">
    <property type="match status" value="1"/>
</dbReference>
<evidence type="ECO:0000256" key="6">
    <source>
        <dbReference type="ARBA" id="ARBA00023065"/>
    </source>
</evidence>
<feature type="transmembrane region" description="Helical" evidence="11">
    <location>
        <begin position="334"/>
        <end position="352"/>
    </location>
</feature>
<dbReference type="InterPro" id="IPR004709">
    <property type="entry name" value="NaH_exchanger"/>
</dbReference>
<evidence type="ECO:0000256" key="11">
    <source>
        <dbReference type="SAM" id="Phobius"/>
    </source>
</evidence>
<dbReference type="Proteomes" id="UP000014760">
    <property type="component" value="Unassembled WGS sequence"/>
</dbReference>
<feature type="transmembrane region" description="Helical" evidence="11">
    <location>
        <begin position="267"/>
        <end position="291"/>
    </location>
</feature>
<evidence type="ECO:0000256" key="5">
    <source>
        <dbReference type="ARBA" id="ARBA00023053"/>
    </source>
</evidence>
<feature type="transmembrane region" description="Helical" evidence="11">
    <location>
        <begin position="148"/>
        <end position="174"/>
    </location>
</feature>
<protein>
    <recommendedName>
        <fullName evidence="9">Sodium/hydrogen exchanger</fullName>
    </recommendedName>
</protein>
<feature type="transmembrane region" description="Helical" evidence="11">
    <location>
        <begin position="236"/>
        <end position="255"/>
    </location>
</feature>
<feature type="compositionally biased region" description="Polar residues" evidence="10">
    <location>
        <begin position="547"/>
        <end position="565"/>
    </location>
</feature>
<dbReference type="PRINTS" id="PR01084">
    <property type="entry name" value="NAHEXCHNGR"/>
</dbReference>
<reference evidence="13 15" key="2">
    <citation type="journal article" date="2013" name="Nature">
        <title>Insights into bilaterian evolution from three spiralian genomes.</title>
        <authorList>
            <person name="Simakov O."/>
            <person name="Marletaz F."/>
            <person name="Cho S.J."/>
            <person name="Edsinger-Gonzales E."/>
            <person name="Havlak P."/>
            <person name="Hellsten U."/>
            <person name="Kuo D.H."/>
            <person name="Larsson T."/>
            <person name="Lv J."/>
            <person name="Arendt D."/>
            <person name="Savage R."/>
            <person name="Osoegawa K."/>
            <person name="de Jong P."/>
            <person name="Grimwood J."/>
            <person name="Chapman J.A."/>
            <person name="Shapiro H."/>
            <person name="Aerts A."/>
            <person name="Otillar R.P."/>
            <person name="Terry A.Y."/>
            <person name="Boore J.L."/>
            <person name="Grigoriev I.V."/>
            <person name="Lindberg D.R."/>
            <person name="Seaver E.C."/>
            <person name="Weisblat D.A."/>
            <person name="Putnam N.H."/>
            <person name="Rokhsar D.S."/>
        </authorList>
    </citation>
    <scope>NUCLEOTIDE SEQUENCE</scope>
    <source>
        <strain evidence="13 15">I ESC-2004</strain>
    </source>
</reference>
<evidence type="ECO:0000256" key="2">
    <source>
        <dbReference type="ARBA" id="ARBA00022448"/>
    </source>
</evidence>
<proteinExistence type="inferred from homology"/>
<evidence type="ECO:0000313" key="15">
    <source>
        <dbReference type="Proteomes" id="UP000014760"/>
    </source>
</evidence>
<dbReference type="GO" id="GO:0015386">
    <property type="term" value="F:potassium:proton antiporter activity"/>
    <property type="evidence" value="ECO:0007669"/>
    <property type="project" value="TreeGrafter"/>
</dbReference>
<dbReference type="OrthoDB" id="196264at2759"/>
<dbReference type="GO" id="GO:0015385">
    <property type="term" value="F:sodium:proton antiporter activity"/>
    <property type="evidence" value="ECO:0007669"/>
    <property type="project" value="InterPro"/>
</dbReference>
<feature type="transmembrane region" description="Helical" evidence="11">
    <location>
        <begin position="12"/>
        <end position="32"/>
    </location>
</feature>
<dbReference type="EMBL" id="AMQN01007016">
    <property type="status" value="NOT_ANNOTATED_CDS"/>
    <property type="molecule type" value="Genomic_DNA"/>
</dbReference>
<name>R7UM52_CAPTE</name>
<keyword evidence="2 9" id="KW-0813">Transport</keyword>
<dbReference type="InterPro" id="IPR018422">
    <property type="entry name" value="Cation/H_exchanger_CPA1"/>
</dbReference>
<evidence type="ECO:0000259" key="12">
    <source>
        <dbReference type="Pfam" id="PF00999"/>
    </source>
</evidence>
<feature type="transmembrane region" description="Helical" evidence="11">
    <location>
        <begin position="181"/>
        <end position="199"/>
    </location>
</feature>
<gene>
    <name evidence="13" type="ORF">CAPTEDRAFT_224019</name>
</gene>
<feature type="compositionally biased region" description="Polar residues" evidence="10">
    <location>
        <begin position="615"/>
        <end position="625"/>
    </location>
</feature>
<keyword evidence="15" id="KW-1185">Reference proteome</keyword>
<dbReference type="PANTHER" id="PTHR10110">
    <property type="entry name" value="SODIUM/HYDROGEN EXCHANGER"/>
    <property type="match status" value="1"/>
</dbReference>
<dbReference type="GO" id="GO:0051453">
    <property type="term" value="P:regulation of intracellular pH"/>
    <property type="evidence" value="ECO:0007669"/>
    <property type="project" value="TreeGrafter"/>
</dbReference>
<feature type="transmembrane region" description="Helical" evidence="11">
    <location>
        <begin position="44"/>
        <end position="67"/>
    </location>
</feature>
<evidence type="ECO:0000313" key="14">
    <source>
        <dbReference type="EnsemblMetazoa" id="CapteP224019"/>
    </source>
</evidence>
<evidence type="ECO:0000256" key="4">
    <source>
        <dbReference type="ARBA" id="ARBA00022989"/>
    </source>
</evidence>
<reference evidence="15" key="1">
    <citation type="submission" date="2012-12" db="EMBL/GenBank/DDBJ databases">
        <authorList>
            <person name="Hellsten U."/>
            <person name="Grimwood J."/>
            <person name="Chapman J.A."/>
            <person name="Shapiro H."/>
            <person name="Aerts A."/>
            <person name="Otillar R.P."/>
            <person name="Terry A.Y."/>
            <person name="Boore J.L."/>
            <person name="Simakov O."/>
            <person name="Marletaz F."/>
            <person name="Cho S.-J."/>
            <person name="Edsinger-Gonzales E."/>
            <person name="Havlak P."/>
            <person name="Kuo D.-H."/>
            <person name="Larsson T."/>
            <person name="Lv J."/>
            <person name="Arendt D."/>
            <person name="Savage R."/>
            <person name="Osoegawa K."/>
            <person name="de Jong P."/>
            <person name="Lindberg D.R."/>
            <person name="Seaver E.C."/>
            <person name="Weisblat D.A."/>
            <person name="Putnam N.H."/>
            <person name="Grigoriev I.V."/>
            <person name="Rokhsar D.S."/>
        </authorList>
    </citation>
    <scope>NUCLEOTIDE SEQUENCE</scope>
    <source>
        <strain evidence="15">I ESC-2004</strain>
    </source>
</reference>
<keyword evidence="5" id="KW-0915">Sodium</keyword>
<sequence>MTDHSISVFHYASFMSSIVPESWIVLESAYSLNDRVFLQNLGTILLYAFIGSILSFLLVGATLYGLALSGAMGVINITVVQCFLFASFIVAVDPVAVLAIFQEVGVNDVLYFLVFGESLLNDAVTVVLSNMMKAFLDMDPIPLSQIALGVGSFFTISLGGLSIGIVFGILTALITRTTKHVRVVEPLTILILAYLSFIVAELFHWSGIISMIGCGLVQAQYSFHNISTKSLITVEYFIKMLASIQDAVIFLFLGLELIRANHVWHTGFIMWSLLLCLVYRAITVFSLTFLVNRIERTHPIKYTEQFIMWYGGLRGAVCFALCETITDKFELKPLFMTATFVIIMFTVFVQGITIKPLVNLCNIALKEEIPDTLIGELQIQSWLQKMNEKHFRRWFQNDPMTREQQILQVYHTVTLEEYEEAVRQGVQVRPEQDATQPGAAADRFSLLPEFSGVDQSILRRKKPTSMDGGTMTRQRSILDTLTRNHVSADVNTAADFRNLLKSSSTGHNIFHKRHDPDIVHDQEHDIAAQLSERHARLSRYRSHWRRSNMTSSHMGSDTSGSQLNLAQAGLPRPRLPSLVQPPSVSDNGTVRHRYTSSSSHGSNRHTDAIEMKPFNASNDSLDSAV</sequence>
<dbReference type="GO" id="GO:0005886">
    <property type="term" value="C:plasma membrane"/>
    <property type="evidence" value="ECO:0007669"/>
    <property type="project" value="TreeGrafter"/>
</dbReference>
<keyword evidence="7 11" id="KW-0472">Membrane</keyword>
<evidence type="ECO:0000256" key="8">
    <source>
        <dbReference type="ARBA" id="ARBA00023201"/>
    </source>
</evidence>